<evidence type="ECO:0000313" key="3">
    <source>
        <dbReference type="Proteomes" id="UP000434172"/>
    </source>
</evidence>
<accession>A0A8H3WID6</accession>
<sequence>MVLAVVDPRCCGRCLPPTKPEEEEGRCGQRDGRPGAGGGHDDAGRQGKARPTAFPSTSFGVSGRGGMNDGVAALVHGLISRSYAVPSLVSLPDACVDTYWKALLLPSPCPREEDGRFMTPEGKAGRRMSIPHSWFFFSFLLLGDTLRDVCLFRPAFRNWCLSR</sequence>
<feature type="region of interest" description="Disordered" evidence="1">
    <location>
        <begin position="19"/>
        <end position="61"/>
    </location>
</feature>
<organism evidence="2 3">
    <name type="scientific">Colletotrichum asianum</name>
    <dbReference type="NCBI Taxonomy" id="702518"/>
    <lineage>
        <taxon>Eukaryota</taxon>
        <taxon>Fungi</taxon>
        <taxon>Dikarya</taxon>
        <taxon>Ascomycota</taxon>
        <taxon>Pezizomycotina</taxon>
        <taxon>Sordariomycetes</taxon>
        <taxon>Hypocreomycetidae</taxon>
        <taxon>Glomerellales</taxon>
        <taxon>Glomerellaceae</taxon>
        <taxon>Colletotrichum</taxon>
        <taxon>Colletotrichum gloeosporioides species complex</taxon>
    </lineage>
</organism>
<proteinExistence type="predicted"/>
<name>A0A8H3WID6_9PEZI</name>
<gene>
    <name evidence="2" type="ORF">GQ607_006267</name>
</gene>
<evidence type="ECO:0000256" key="1">
    <source>
        <dbReference type="SAM" id="MobiDB-lite"/>
    </source>
</evidence>
<keyword evidence="3" id="KW-1185">Reference proteome</keyword>
<protein>
    <submittedName>
        <fullName evidence="2">Uncharacterized protein</fullName>
    </submittedName>
</protein>
<dbReference type="EMBL" id="WOWK01000030">
    <property type="protein sequence ID" value="KAF0326367.1"/>
    <property type="molecule type" value="Genomic_DNA"/>
</dbReference>
<evidence type="ECO:0000313" key="2">
    <source>
        <dbReference type="EMBL" id="KAF0326367.1"/>
    </source>
</evidence>
<dbReference type="AlphaFoldDB" id="A0A8H3WID6"/>
<reference evidence="2 3" key="1">
    <citation type="submission" date="2019-12" db="EMBL/GenBank/DDBJ databases">
        <title>A genome sequence resource for the geographically widespread anthracnose pathogen Colletotrichum asianum.</title>
        <authorList>
            <person name="Meng Y."/>
        </authorList>
    </citation>
    <scope>NUCLEOTIDE SEQUENCE [LARGE SCALE GENOMIC DNA]</scope>
    <source>
        <strain evidence="2 3">ICMP 18580</strain>
    </source>
</reference>
<comment type="caution">
    <text evidence="2">The sequence shown here is derived from an EMBL/GenBank/DDBJ whole genome shotgun (WGS) entry which is preliminary data.</text>
</comment>
<dbReference type="Proteomes" id="UP000434172">
    <property type="component" value="Unassembled WGS sequence"/>
</dbReference>
<feature type="compositionally biased region" description="Basic and acidic residues" evidence="1">
    <location>
        <begin position="25"/>
        <end position="45"/>
    </location>
</feature>